<keyword evidence="6 7" id="KW-0505">Motor protein</keyword>
<dbReference type="GO" id="GO:0005524">
    <property type="term" value="F:ATP binding"/>
    <property type="evidence" value="ECO:0007669"/>
    <property type="project" value="UniProtKB-UniRule"/>
</dbReference>
<evidence type="ECO:0000256" key="1">
    <source>
        <dbReference type="ARBA" id="ARBA00004496"/>
    </source>
</evidence>
<evidence type="ECO:0000256" key="5">
    <source>
        <dbReference type="ARBA" id="ARBA00023054"/>
    </source>
</evidence>
<dbReference type="Gene3D" id="3.40.850.10">
    <property type="entry name" value="Kinesin motor domain"/>
    <property type="match status" value="1"/>
</dbReference>
<dbReference type="GO" id="GO:0003777">
    <property type="term" value="F:microtubule motor activity"/>
    <property type="evidence" value="ECO:0007669"/>
    <property type="project" value="InterPro"/>
</dbReference>
<evidence type="ECO:0000256" key="8">
    <source>
        <dbReference type="RuleBase" id="RU000394"/>
    </source>
</evidence>
<reference evidence="12 13" key="1">
    <citation type="submission" date="2017-08" db="EMBL/GenBank/DDBJ databases">
        <title>Acidophilic green algal genome provides insights into adaptation to an acidic environment.</title>
        <authorList>
            <person name="Hirooka S."/>
            <person name="Hirose Y."/>
            <person name="Kanesaki Y."/>
            <person name="Higuchi S."/>
            <person name="Fujiwara T."/>
            <person name="Onuma R."/>
            <person name="Era A."/>
            <person name="Ohbayashi R."/>
            <person name="Uzuka A."/>
            <person name="Nozaki H."/>
            <person name="Yoshikawa H."/>
            <person name="Miyagishima S.Y."/>
        </authorList>
    </citation>
    <scope>NUCLEOTIDE SEQUENCE [LARGE SCALE GENOMIC DNA]</scope>
    <source>
        <strain evidence="12 13">NIES-2499</strain>
    </source>
</reference>
<protein>
    <recommendedName>
        <fullName evidence="8">Kinesin-like protein</fullName>
    </recommendedName>
</protein>
<dbReference type="GO" id="GO:0007052">
    <property type="term" value="P:mitotic spindle organization"/>
    <property type="evidence" value="ECO:0007669"/>
    <property type="project" value="TreeGrafter"/>
</dbReference>
<dbReference type="SMART" id="SM00129">
    <property type="entry name" value="KISc"/>
    <property type="match status" value="1"/>
</dbReference>
<dbReference type="GO" id="GO:0005874">
    <property type="term" value="C:microtubule"/>
    <property type="evidence" value="ECO:0007669"/>
    <property type="project" value="UniProtKB-KW"/>
</dbReference>
<comment type="similarity">
    <text evidence="7 8">Belongs to the TRAFAC class myosin-kinesin ATPase superfamily. Kinesin family.</text>
</comment>
<gene>
    <name evidence="12" type="ORF">CEUSTIGMA_g7818.t1</name>
</gene>
<feature type="region of interest" description="Disordered" evidence="10">
    <location>
        <begin position="614"/>
        <end position="638"/>
    </location>
</feature>
<dbReference type="STRING" id="1157962.A0A250XBU7"/>
<dbReference type="GO" id="GO:0005737">
    <property type="term" value="C:cytoplasm"/>
    <property type="evidence" value="ECO:0007669"/>
    <property type="project" value="UniProtKB-SubCell"/>
</dbReference>
<evidence type="ECO:0000259" key="11">
    <source>
        <dbReference type="PROSITE" id="PS50067"/>
    </source>
</evidence>
<accession>A0A250XBU7</accession>
<keyword evidence="3 7" id="KW-0547">Nucleotide-binding</keyword>
<dbReference type="SUPFAM" id="SSF52540">
    <property type="entry name" value="P-loop containing nucleoside triphosphate hydrolases"/>
    <property type="match status" value="1"/>
</dbReference>
<evidence type="ECO:0000256" key="9">
    <source>
        <dbReference type="SAM" id="Coils"/>
    </source>
</evidence>
<dbReference type="GO" id="GO:0005875">
    <property type="term" value="C:microtubule associated complex"/>
    <property type="evidence" value="ECO:0007669"/>
    <property type="project" value="TreeGrafter"/>
</dbReference>
<keyword evidence="2" id="KW-0963">Cytoplasm</keyword>
<comment type="subcellular location">
    <subcellularLocation>
        <location evidence="1">Cytoplasm</location>
    </subcellularLocation>
</comment>
<evidence type="ECO:0000256" key="3">
    <source>
        <dbReference type="ARBA" id="ARBA00022741"/>
    </source>
</evidence>
<name>A0A250XBU7_9CHLO</name>
<keyword evidence="13" id="KW-1185">Reference proteome</keyword>
<proteinExistence type="inferred from homology"/>
<dbReference type="GO" id="GO:0007018">
    <property type="term" value="P:microtubule-based movement"/>
    <property type="evidence" value="ECO:0007669"/>
    <property type="project" value="InterPro"/>
</dbReference>
<keyword evidence="8" id="KW-0493">Microtubule</keyword>
<dbReference type="InterPro" id="IPR001752">
    <property type="entry name" value="Kinesin_motor_dom"/>
</dbReference>
<dbReference type="PANTHER" id="PTHR47969">
    <property type="entry name" value="CHROMOSOME-ASSOCIATED KINESIN KIF4A-RELATED"/>
    <property type="match status" value="1"/>
</dbReference>
<dbReference type="GO" id="GO:0051231">
    <property type="term" value="P:spindle elongation"/>
    <property type="evidence" value="ECO:0007669"/>
    <property type="project" value="TreeGrafter"/>
</dbReference>
<dbReference type="InterPro" id="IPR027417">
    <property type="entry name" value="P-loop_NTPase"/>
</dbReference>
<dbReference type="InterPro" id="IPR019821">
    <property type="entry name" value="Kinesin_motor_CS"/>
</dbReference>
<evidence type="ECO:0000313" key="12">
    <source>
        <dbReference type="EMBL" id="GAX80379.1"/>
    </source>
</evidence>
<feature type="domain" description="Kinesin motor" evidence="11">
    <location>
        <begin position="8"/>
        <end position="358"/>
    </location>
</feature>
<dbReference type="Pfam" id="PF00225">
    <property type="entry name" value="Kinesin"/>
    <property type="match status" value="1"/>
</dbReference>
<dbReference type="Proteomes" id="UP000232323">
    <property type="component" value="Unassembled WGS sequence"/>
</dbReference>
<dbReference type="AlphaFoldDB" id="A0A250XBU7"/>
<keyword evidence="4 7" id="KW-0067">ATP-binding</keyword>
<dbReference type="PRINTS" id="PR00380">
    <property type="entry name" value="KINESINHEAVY"/>
</dbReference>
<evidence type="ECO:0000256" key="6">
    <source>
        <dbReference type="ARBA" id="ARBA00023175"/>
    </source>
</evidence>
<dbReference type="EMBL" id="BEGY01000051">
    <property type="protein sequence ID" value="GAX80379.1"/>
    <property type="molecule type" value="Genomic_DNA"/>
</dbReference>
<sequence>MPSTKSECIKVVARCRPLSTTEINEQRKSIVSIVPPTSVKVNEDKAFVLDQVFGPDSTQENVFDTVAKPIVDAVLNGYNGTIFAYGQTGSGKTFTMDGSVDLPGIMPRTFEYIASQVATQSVGCQYVLYLSFLEIYNEEIIDLLVKGQNKVSKLEIKESKERGIYVNGLGQHVVTGMQDMMKKLQLGKKNRKVGETKMNSESSRSHSILTLTIVCVEGAVENAAAAAAAIVDRQRVGGPGAGGAVKKAAGGRVSVGKLNLVDLAGSERTKKTGAEGDRLKEGIAINKSLSALGNVMSILSEGKTSTVVPYRDSKLTRLLQDSLGGNSKTVMLANIGPADWNSEEILGTLKFAQRARNIKNDPKVNDDPGDAMIQQYKQEAGKLHAEYKAKIAKMEEDHALEVLKLQEELKELQLAKSAKTEEVSQVQKLQQQLQALQEEQTRRQTQEAEVAALKAQLLQLQTKAEEQQAAEAVTEVTAVAPGAVVSSDAEPVSAKEATVVEKPKKGNKYVAEINKLKDKISNMKMEAVSDYEYMMLQSDELARLRVKMLAESGQRRDADVALLDMQAEMAGLQGLTKLQEKELKRLQVLTENLQARSVRPSSARVQLGIIIQGDEHHESSTHSSPDKTAGSGRSLRDDPGCNMLFERLVLDMGYDAEASRQAIMAMPGGLMDEIIDYIEEKEAIMESWKSFKASVAVA</sequence>
<feature type="coiled-coil region" evidence="9">
    <location>
        <begin position="377"/>
        <end position="470"/>
    </location>
</feature>
<dbReference type="InterPro" id="IPR027640">
    <property type="entry name" value="Kinesin-like_fam"/>
</dbReference>
<dbReference type="PROSITE" id="PS00411">
    <property type="entry name" value="KINESIN_MOTOR_1"/>
    <property type="match status" value="1"/>
</dbReference>
<dbReference type="PANTHER" id="PTHR47969:SF15">
    <property type="entry name" value="CHROMOSOME-ASSOCIATED KINESIN KIF4A-RELATED"/>
    <property type="match status" value="1"/>
</dbReference>
<dbReference type="PROSITE" id="PS50067">
    <property type="entry name" value="KINESIN_MOTOR_2"/>
    <property type="match status" value="1"/>
</dbReference>
<dbReference type="OrthoDB" id="3176171at2759"/>
<feature type="binding site" evidence="7">
    <location>
        <begin position="86"/>
        <end position="93"/>
    </location>
    <ligand>
        <name>ATP</name>
        <dbReference type="ChEBI" id="CHEBI:30616"/>
    </ligand>
</feature>
<evidence type="ECO:0000313" key="13">
    <source>
        <dbReference type="Proteomes" id="UP000232323"/>
    </source>
</evidence>
<evidence type="ECO:0000256" key="10">
    <source>
        <dbReference type="SAM" id="MobiDB-lite"/>
    </source>
</evidence>
<evidence type="ECO:0000256" key="2">
    <source>
        <dbReference type="ARBA" id="ARBA00022490"/>
    </source>
</evidence>
<evidence type="ECO:0000256" key="7">
    <source>
        <dbReference type="PROSITE-ProRule" id="PRU00283"/>
    </source>
</evidence>
<keyword evidence="5 9" id="KW-0175">Coiled coil</keyword>
<comment type="caution">
    <text evidence="12">The sequence shown here is derived from an EMBL/GenBank/DDBJ whole genome shotgun (WGS) entry which is preliminary data.</text>
</comment>
<dbReference type="GO" id="GO:0008017">
    <property type="term" value="F:microtubule binding"/>
    <property type="evidence" value="ECO:0007669"/>
    <property type="project" value="InterPro"/>
</dbReference>
<dbReference type="InterPro" id="IPR036961">
    <property type="entry name" value="Kinesin_motor_dom_sf"/>
</dbReference>
<evidence type="ECO:0000256" key="4">
    <source>
        <dbReference type="ARBA" id="ARBA00022840"/>
    </source>
</evidence>
<organism evidence="12 13">
    <name type="scientific">Chlamydomonas eustigma</name>
    <dbReference type="NCBI Taxonomy" id="1157962"/>
    <lineage>
        <taxon>Eukaryota</taxon>
        <taxon>Viridiplantae</taxon>
        <taxon>Chlorophyta</taxon>
        <taxon>core chlorophytes</taxon>
        <taxon>Chlorophyceae</taxon>
        <taxon>CS clade</taxon>
        <taxon>Chlamydomonadales</taxon>
        <taxon>Chlamydomonadaceae</taxon>
        <taxon>Chlamydomonas</taxon>
    </lineage>
</organism>